<dbReference type="InterPro" id="IPR000484">
    <property type="entry name" value="Photo_RC_L/M"/>
</dbReference>
<dbReference type="GO" id="GO:0042314">
    <property type="term" value="F:bacteriochlorophyll binding"/>
    <property type="evidence" value="ECO:0007669"/>
    <property type="project" value="UniProtKB-KW"/>
</dbReference>
<keyword evidence="5" id="KW-0148">Chlorophyll</keyword>
<keyword evidence="12" id="KW-0157">Chromophore</keyword>
<dbReference type="Gene3D" id="1.20.85.10">
    <property type="entry name" value="Photosystem II protein D1-like"/>
    <property type="match status" value="1"/>
</dbReference>
<dbReference type="GO" id="GO:0046872">
    <property type="term" value="F:metal ion binding"/>
    <property type="evidence" value="ECO:0007669"/>
    <property type="project" value="UniProtKB-KW"/>
</dbReference>
<evidence type="ECO:0000256" key="7">
    <source>
        <dbReference type="ARBA" id="ARBA00022692"/>
    </source>
</evidence>
<sequence length="199" mass="22080">MTEDVNLANRSGVGPFSTLLGWFGNAQLGPIYLGSLGVLSLFSGLMWFFTIGIWFWYQAGWNPAVFLRDLFFFSLEPPAPEYGLSFAAPLKEGGLWLIASFFMFVAVWSWWGRTYLRAQALGMGKPHRLGVPLRHLAVDGAGLHPSDPHGVLVGSGSLRHLHAPRLDEQLLARPRQHVLQPLPRSLDQPSSTVRPCSSR</sequence>
<keyword evidence="13 14" id="KW-0472">Membrane</keyword>
<gene>
    <name evidence="15" type="primary">pufM</name>
</gene>
<name>C7TP04_9RHOB</name>
<keyword evidence="11 14" id="KW-1133">Transmembrane helix</keyword>
<organism evidence="15">
    <name type="scientific">Cereibacter johrii</name>
    <dbReference type="NCBI Taxonomy" id="445629"/>
    <lineage>
        <taxon>Bacteria</taxon>
        <taxon>Pseudomonadati</taxon>
        <taxon>Pseudomonadota</taxon>
        <taxon>Alphaproteobacteria</taxon>
        <taxon>Rhodobacterales</taxon>
        <taxon>Paracoccaceae</taxon>
        <taxon>Cereibacter</taxon>
    </lineage>
</organism>
<keyword evidence="7 14" id="KW-0812">Transmembrane</keyword>
<evidence type="ECO:0000256" key="12">
    <source>
        <dbReference type="ARBA" id="ARBA00022991"/>
    </source>
</evidence>
<evidence type="ECO:0000256" key="1">
    <source>
        <dbReference type="ARBA" id="ARBA00002611"/>
    </source>
</evidence>
<protein>
    <submittedName>
        <fullName evidence="15">Photosynthetic reaction center M subunit</fullName>
    </submittedName>
</protein>
<keyword evidence="4" id="KW-0674">Reaction center</keyword>
<dbReference type="InterPro" id="IPR036854">
    <property type="entry name" value="Photo_II_D1/D2_sf"/>
</dbReference>
<feature type="transmembrane region" description="Helical" evidence="14">
    <location>
        <begin position="93"/>
        <end position="111"/>
    </location>
</feature>
<proteinExistence type="inferred from homology"/>
<accession>C7TP04</accession>
<keyword evidence="10" id="KW-0076">Bacteriochlorophyll</keyword>
<evidence type="ECO:0000256" key="14">
    <source>
        <dbReference type="SAM" id="Phobius"/>
    </source>
</evidence>
<evidence type="ECO:0000256" key="2">
    <source>
        <dbReference type="ARBA" id="ARBA00004548"/>
    </source>
</evidence>
<dbReference type="GO" id="GO:0042717">
    <property type="term" value="C:plasma membrane-derived chromatophore membrane"/>
    <property type="evidence" value="ECO:0007669"/>
    <property type="project" value="UniProtKB-SubCell"/>
</dbReference>
<comment type="function">
    <text evidence="1">The reaction center is a membrane-bound complex that mediates the initial photochemical event in the electron transfer process of photosynthesis.</text>
</comment>
<evidence type="ECO:0000256" key="8">
    <source>
        <dbReference type="ARBA" id="ARBA00022723"/>
    </source>
</evidence>
<dbReference type="Pfam" id="PF00124">
    <property type="entry name" value="Photo_RC"/>
    <property type="match status" value="1"/>
</dbReference>
<evidence type="ECO:0000256" key="11">
    <source>
        <dbReference type="ARBA" id="ARBA00022989"/>
    </source>
</evidence>
<evidence type="ECO:0000256" key="9">
    <source>
        <dbReference type="ARBA" id="ARBA00022842"/>
    </source>
</evidence>
<keyword evidence="8" id="KW-0479">Metal-binding</keyword>
<dbReference type="GO" id="GO:0009772">
    <property type="term" value="P:photosynthetic electron transport in photosystem II"/>
    <property type="evidence" value="ECO:0007669"/>
    <property type="project" value="InterPro"/>
</dbReference>
<dbReference type="SUPFAM" id="SSF81483">
    <property type="entry name" value="Bacterial photosystem II reaction centre, L and M subunits"/>
    <property type="match status" value="1"/>
</dbReference>
<evidence type="ECO:0000256" key="5">
    <source>
        <dbReference type="ARBA" id="ARBA00022494"/>
    </source>
</evidence>
<evidence type="ECO:0000256" key="13">
    <source>
        <dbReference type="ARBA" id="ARBA00023136"/>
    </source>
</evidence>
<reference evidence="15" key="1">
    <citation type="submission" date="2008-08" db="EMBL/GenBank/DDBJ databases">
        <title>Rhodobacter jhori sp. nov. a alphaproteobacterium isolated from rhizosphere paddy soil of Hyderabad, India.</title>
        <authorList>
            <person name="Girija K.R."/>
            <person name="Sasikala C."/>
            <person name="Ramana C.V."/>
        </authorList>
    </citation>
    <scope>NUCLEOTIDE SEQUENCE</scope>
    <source>
        <strain evidence="15">Type strain:JA192</strain>
    </source>
</reference>
<comment type="subcellular location">
    <subcellularLocation>
        <location evidence="2">Cellular chromatophore membrane</location>
        <topology evidence="2">Multi-pass membrane protein</topology>
    </subcellularLocation>
</comment>
<dbReference type="EMBL" id="FM208071">
    <property type="protein sequence ID" value="CAR63834.1"/>
    <property type="molecule type" value="Genomic_DNA"/>
</dbReference>
<evidence type="ECO:0000256" key="6">
    <source>
        <dbReference type="ARBA" id="ARBA00022531"/>
    </source>
</evidence>
<evidence type="ECO:0000313" key="15">
    <source>
        <dbReference type="EMBL" id="CAR63834.1"/>
    </source>
</evidence>
<keyword evidence="6" id="KW-0602">Photosynthesis</keyword>
<dbReference type="AlphaFoldDB" id="C7TP04"/>
<feature type="transmembrane region" description="Helical" evidence="14">
    <location>
        <begin position="31"/>
        <end position="57"/>
    </location>
</feature>
<evidence type="ECO:0000256" key="10">
    <source>
        <dbReference type="ARBA" id="ARBA00022956"/>
    </source>
</evidence>
<evidence type="ECO:0000256" key="4">
    <source>
        <dbReference type="ARBA" id="ARBA00022469"/>
    </source>
</evidence>
<comment type="similarity">
    <text evidence="3">Belongs to the reaction center PufL/M/PsbA/D family.</text>
</comment>
<keyword evidence="9" id="KW-0460">Magnesium</keyword>
<evidence type="ECO:0000256" key="3">
    <source>
        <dbReference type="ARBA" id="ARBA00008204"/>
    </source>
</evidence>